<organism evidence="5 6">
    <name type="scientific">Amycolatopsis saalfeldensis</name>
    <dbReference type="NCBI Taxonomy" id="394193"/>
    <lineage>
        <taxon>Bacteria</taxon>
        <taxon>Bacillati</taxon>
        <taxon>Actinomycetota</taxon>
        <taxon>Actinomycetes</taxon>
        <taxon>Pseudonocardiales</taxon>
        <taxon>Pseudonocardiaceae</taxon>
        <taxon>Amycolatopsis</taxon>
    </lineage>
</organism>
<dbReference type="OrthoDB" id="5503950at2"/>
<reference evidence="5 6" key="1">
    <citation type="submission" date="2016-10" db="EMBL/GenBank/DDBJ databases">
        <authorList>
            <person name="de Groot N.N."/>
        </authorList>
    </citation>
    <scope>NUCLEOTIDE SEQUENCE [LARGE SCALE GENOMIC DNA]</scope>
    <source>
        <strain evidence="5 6">DSM 44993</strain>
    </source>
</reference>
<feature type="domain" description="SGNH hydrolase-type esterase" evidence="4">
    <location>
        <begin position="51"/>
        <end position="288"/>
    </location>
</feature>
<feature type="disulfide bond" evidence="2">
    <location>
        <begin position="148"/>
        <end position="158"/>
    </location>
</feature>
<dbReference type="AlphaFoldDB" id="A0A1H8XQH4"/>
<dbReference type="Pfam" id="PF13472">
    <property type="entry name" value="Lipase_GDSL_2"/>
    <property type="match status" value="1"/>
</dbReference>
<dbReference type="InterPro" id="IPR013830">
    <property type="entry name" value="SGNH_hydro"/>
</dbReference>
<evidence type="ECO:0000256" key="1">
    <source>
        <dbReference type="PIRSR" id="PIRSR637460-1"/>
    </source>
</evidence>
<dbReference type="EMBL" id="FOEF01000008">
    <property type="protein sequence ID" value="SEP42145.1"/>
    <property type="molecule type" value="Genomic_DNA"/>
</dbReference>
<name>A0A1H8XQH4_9PSEU</name>
<evidence type="ECO:0000259" key="4">
    <source>
        <dbReference type="Pfam" id="PF13472"/>
    </source>
</evidence>
<dbReference type="InterPro" id="IPR037460">
    <property type="entry name" value="SEST-like"/>
</dbReference>
<evidence type="ECO:0000256" key="3">
    <source>
        <dbReference type="SAM" id="MobiDB-lite"/>
    </source>
</evidence>
<feature type="region of interest" description="Disordered" evidence="3">
    <location>
        <begin position="103"/>
        <end position="122"/>
    </location>
</feature>
<keyword evidence="6" id="KW-1185">Reference proteome</keyword>
<dbReference type="Gene3D" id="3.40.50.1110">
    <property type="entry name" value="SGNH hydrolase"/>
    <property type="match status" value="1"/>
</dbReference>
<gene>
    <name evidence="5" type="ORF">SAMN04489732_108275</name>
</gene>
<dbReference type="InterPro" id="IPR036514">
    <property type="entry name" value="SGNH_hydro_sf"/>
</dbReference>
<dbReference type="GO" id="GO:0004806">
    <property type="term" value="F:triacylglycerol lipase activity"/>
    <property type="evidence" value="ECO:0007669"/>
    <property type="project" value="TreeGrafter"/>
</dbReference>
<evidence type="ECO:0000313" key="5">
    <source>
        <dbReference type="EMBL" id="SEP42145.1"/>
    </source>
</evidence>
<feature type="active site" description="Nucleophile" evidence="1">
    <location>
        <position position="55"/>
    </location>
</feature>
<feature type="disulfide bond" evidence="2">
    <location>
        <begin position="72"/>
        <end position="97"/>
    </location>
</feature>
<protein>
    <submittedName>
        <fullName evidence="5">GDSL-like Lipase/Acylhydrolase family protein</fullName>
    </submittedName>
</protein>
<feature type="active site" evidence="1">
    <location>
        <position position="282"/>
    </location>
</feature>
<dbReference type="STRING" id="394193.SAMN04489732_108275"/>
<proteinExistence type="predicted"/>
<keyword evidence="5" id="KW-0378">Hydrolase</keyword>
<dbReference type="Proteomes" id="UP000198582">
    <property type="component" value="Unassembled WGS sequence"/>
</dbReference>
<dbReference type="GO" id="GO:0019433">
    <property type="term" value="P:triglyceride catabolic process"/>
    <property type="evidence" value="ECO:0007669"/>
    <property type="project" value="TreeGrafter"/>
</dbReference>
<dbReference type="CDD" id="cd01823">
    <property type="entry name" value="SEST_like"/>
    <property type="match status" value="1"/>
</dbReference>
<evidence type="ECO:0000313" key="6">
    <source>
        <dbReference type="Proteomes" id="UP000198582"/>
    </source>
</evidence>
<dbReference type="SUPFAM" id="SSF52266">
    <property type="entry name" value="SGNH hydrolase"/>
    <property type="match status" value="1"/>
</dbReference>
<sequence>MAGKKNGGCGLLALVIVAGLLGYGYYKSKHDSSTAPPSGAGTGGGTGRYVALGDSYTSAPRTGKQAGSPAGCSRSDNNYPHLVAAKVKPAEFVDVSCSGAKTSDMAGSQSTHNGTNPPQLDAVTSSTTLVTLGIGGNDIGFIALAPSCVTSHRDGEPCHDKLTAGGHDQLADRITATADKVGAVLDRIHQKAPKARVIVVGYPTVLPDGDGCWPAVPLGSGDVAYLRDELGKMNDMLKGQAKSHEAGYADTAAPSKGHDVCTGSDTRWIEGLIPLSPAAPLHPNARGEAGMADVVESLVGSN</sequence>
<keyword evidence="2" id="KW-1015">Disulfide bond</keyword>
<dbReference type="RefSeq" id="WP_091618454.1">
    <property type="nucleotide sequence ID" value="NZ_FOEF01000008.1"/>
</dbReference>
<dbReference type="PANTHER" id="PTHR37981:SF1">
    <property type="entry name" value="SGNH HYDROLASE-TYPE ESTERASE DOMAIN-CONTAINING PROTEIN"/>
    <property type="match status" value="1"/>
</dbReference>
<accession>A0A1H8XQH4</accession>
<feature type="disulfide bond" evidence="2">
    <location>
        <begin position="212"/>
        <end position="261"/>
    </location>
</feature>
<dbReference type="PANTHER" id="PTHR37981">
    <property type="entry name" value="LIPASE 2"/>
    <property type="match status" value="1"/>
</dbReference>
<evidence type="ECO:0000256" key="2">
    <source>
        <dbReference type="PIRSR" id="PIRSR637460-2"/>
    </source>
</evidence>